<comment type="caution">
    <text evidence="1">The sequence shown here is derived from an EMBL/GenBank/DDBJ whole genome shotgun (WGS) entry which is preliminary data.</text>
</comment>
<protein>
    <submittedName>
        <fullName evidence="1">Uncharacterized protein</fullName>
    </submittedName>
</protein>
<evidence type="ECO:0000313" key="2">
    <source>
        <dbReference type="Proteomes" id="UP001358586"/>
    </source>
</evidence>
<accession>A0ABR0NCY8</accession>
<name>A0ABR0NCY8_GOSAR</name>
<proteinExistence type="predicted"/>
<gene>
    <name evidence="1" type="ORF">PVK06_034007</name>
</gene>
<reference evidence="1 2" key="1">
    <citation type="submission" date="2023-03" db="EMBL/GenBank/DDBJ databases">
        <title>WGS of Gossypium arboreum.</title>
        <authorList>
            <person name="Yu D."/>
        </authorList>
    </citation>
    <scope>NUCLEOTIDE SEQUENCE [LARGE SCALE GENOMIC DNA]</scope>
    <source>
        <tissue evidence="1">Leaf</tissue>
    </source>
</reference>
<dbReference type="EMBL" id="JARKNE010000010">
    <property type="protein sequence ID" value="KAK5792881.1"/>
    <property type="molecule type" value="Genomic_DNA"/>
</dbReference>
<sequence>MLQEISDTLPPREEVMHDVPNLDPQDPCFKVDHLELDNSSQQEFGTRDHGDKLYMDEAVFDPIDIELDITIDVANDVKVEVTTNMECKSILNESLEEPIHFLTIAEKLSAEEIDKINSFSFKKDKKIRVTKTSCDIKGRKLKAIIP</sequence>
<dbReference type="Proteomes" id="UP001358586">
    <property type="component" value="Chromosome 10"/>
</dbReference>
<keyword evidence="2" id="KW-1185">Reference proteome</keyword>
<organism evidence="1 2">
    <name type="scientific">Gossypium arboreum</name>
    <name type="common">Tree cotton</name>
    <name type="synonym">Gossypium nanking</name>
    <dbReference type="NCBI Taxonomy" id="29729"/>
    <lineage>
        <taxon>Eukaryota</taxon>
        <taxon>Viridiplantae</taxon>
        <taxon>Streptophyta</taxon>
        <taxon>Embryophyta</taxon>
        <taxon>Tracheophyta</taxon>
        <taxon>Spermatophyta</taxon>
        <taxon>Magnoliopsida</taxon>
        <taxon>eudicotyledons</taxon>
        <taxon>Gunneridae</taxon>
        <taxon>Pentapetalae</taxon>
        <taxon>rosids</taxon>
        <taxon>malvids</taxon>
        <taxon>Malvales</taxon>
        <taxon>Malvaceae</taxon>
        <taxon>Malvoideae</taxon>
        <taxon>Gossypium</taxon>
    </lineage>
</organism>
<evidence type="ECO:0000313" key="1">
    <source>
        <dbReference type="EMBL" id="KAK5792881.1"/>
    </source>
</evidence>